<proteinExistence type="predicted"/>
<gene>
    <name evidence="3" type="ORF">ATL42_2740</name>
</gene>
<name>A0A2A9E7H8_9MICO</name>
<sequence length="256" mass="28706">MPPAPRGMTVRTERGLRAQWVGPCAKQNEGLLTNSDERAGDLAGYSDLLARLEDRVRQTQFRAVRAASTEVMRLYWSIGSAPSTFDSELNPVESDLARQLVKDPYVFEQLAMVNTRLERDVEQALVDRLQDALMGFSRGMALVGRQFHLPLGDGEEFIIDLLLFHVEQLRYVAVQLKVGSSLPAHIRQRGPTSPRSSVSCAAATSTRPPSGSCCAPEKAGRRSSTHWPQPPHHWPLPRTRRVLLGVLCHEYRLEWQ</sequence>
<keyword evidence="4" id="KW-1185">Reference proteome</keyword>
<dbReference type="InterPro" id="IPR053148">
    <property type="entry name" value="PD-DEXK-like_domain"/>
</dbReference>
<feature type="region of interest" description="Disordered" evidence="1">
    <location>
        <begin position="185"/>
        <end position="232"/>
    </location>
</feature>
<feature type="compositionally biased region" description="Polar residues" evidence="1">
    <location>
        <begin position="190"/>
        <end position="209"/>
    </location>
</feature>
<dbReference type="EMBL" id="PDJG01000001">
    <property type="protein sequence ID" value="PFG34814.1"/>
    <property type="molecule type" value="Genomic_DNA"/>
</dbReference>
<keyword evidence="3" id="KW-0255">Endonuclease</keyword>
<keyword evidence="3" id="KW-0540">Nuclease</keyword>
<dbReference type="InterPro" id="IPR009362">
    <property type="entry name" value="YhcG_C"/>
</dbReference>
<dbReference type="PANTHER" id="PTHR30547:SF0">
    <property type="entry name" value="BLR8175 PROTEIN"/>
    <property type="match status" value="1"/>
</dbReference>
<evidence type="ECO:0000259" key="2">
    <source>
        <dbReference type="Pfam" id="PF06250"/>
    </source>
</evidence>
<organism evidence="3 4">
    <name type="scientific">Sanguibacter antarcticus</name>
    <dbReference type="NCBI Taxonomy" id="372484"/>
    <lineage>
        <taxon>Bacteria</taxon>
        <taxon>Bacillati</taxon>
        <taxon>Actinomycetota</taxon>
        <taxon>Actinomycetes</taxon>
        <taxon>Micrococcales</taxon>
        <taxon>Sanguibacteraceae</taxon>
        <taxon>Sanguibacter</taxon>
    </lineage>
</organism>
<dbReference type="GO" id="GO:0004519">
    <property type="term" value="F:endonuclease activity"/>
    <property type="evidence" value="ECO:0007669"/>
    <property type="project" value="UniProtKB-KW"/>
</dbReference>
<dbReference type="AlphaFoldDB" id="A0A2A9E7H8"/>
<evidence type="ECO:0000313" key="4">
    <source>
        <dbReference type="Proteomes" id="UP000225548"/>
    </source>
</evidence>
<accession>A0A2A9E7H8</accession>
<comment type="caution">
    <text evidence="3">The sequence shown here is derived from an EMBL/GenBank/DDBJ whole genome shotgun (WGS) entry which is preliminary data.</text>
</comment>
<evidence type="ECO:0000256" key="1">
    <source>
        <dbReference type="SAM" id="MobiDB-lite"/>
    </source>
</evidence>
<evidence type="ECO:0000313" key="3">
    <source>
        <dbReference type="EMBL" id="PFG34814.1"/>
    </source>
</evidence>
<feature type="domain" description="YhcG PDDEXK nuclease" evidence="2">
    <location>
        <begin position="99"/>
        <end position="185"/>
    </location>
</feature>
<keyword evidence="3" id="KW-0378">Hydrolase</keyword>
<dbReference type="Proteomes" id="UP000225548">
    <property type="component" value="Unassembled WGS sequence"/>
</dbReference>
<reference evidence="3 4" key="1">
    <citation type="submission" date="2017-10" db="EMBL/GenBank/DDBJ databases">
        <title>Sequencing the genomes of 1000 actinobacteria strains.</title>
        <authorList>
            <person name="Klenk H.-P."/>
        </authorList>
    </citation>
    <scope>NUCLEOTIDE SEQUENCE [LARGE SCALE GENOMIC DNA]</scope>
    <source>
        <strain evidence="3 4">DSM 18966</strain>
    </source>
</reference>
<dbReference type="PANTHER" id="PTHR30547">
    <property type="entry name" value="UNCHARACTERIZED PROTEIN YHCG-RELATED"/>
    <property type="match status" value="1"/>
</dbReference>
<protein>
    <submittedName>
        <fullName evidence="3">Putative nuclease of restriction endonuclease-like (RecB) superfamily</fullName>
    </submittedName>
</protein>
<dbReference type="Pfam" id="PF06250">
    <property type="entry name" value="YhcG_C"/>
    <property type="match status" value="1"/>
</dbReference>